<gene>
    <name evidence="3" type="ORF">HINF_LOCUS50781</name>
    <name evidence="2" type="ORF">HINF_LOCUS6349</name>
</gene>
<dbReference type="EMBL" id="CATOUU010000166">
    <property type="protein sequence ID" value="CAI9918704.1"/>
    <property type="molecule type" value="Genomic_DNA"/>
</dbReference>
<keyword evidence="1" id="KW-1133">Transmembrane helix</keyword>
<evidence type="ECO:0000313" key="4">
    <source>
        <dbReference type="Proteomes" id="UP001642409"/>
    </source>
</evidence>
<organism evidence="2">
    <name type="scientific">Hexamita inflata</name>
    <dbReference type="NCBI Taxonomy" id="28002"/>
    <lineage>
        <taxon>Eukaryota</taxon>
        <taxon>Metamonada</taxon>
        <taxon>Diplomonadida</taxon>
        <taxon>Hexamitidae</taxon>
        <taxon>Hexamitinae</taxon>
        <taxon>Hexamita</taxon>
    </lineage>
</organism>
<name>A0AA86NGI3_9EUKA</name>
<evidence type="ECO:0000256" key="1">
    <source>
        <dbReference type="SAM" id="Phobius"/>
    </source>
</evidence>
<protein>
    <submittedName>
        <fullName evidence="3">Hypothetical_protein</fullName>
    </submittedName>
</protein>
<feature type="transmembrane region" description="Helical" evidence="1">
    <location>
        <begin position="98"/>
        <end position="116"/>
    </location>
</feature>
<keyword evidence="1" id="KW-0472">Membrane</keyword>
<evidence type="ECO:0000313" key="3">
    <source>
        <dbReference type="EMBL" id="CAL6063248.1"/>
    </source>
</evidence>
<dbReference type="Proteomes" id="UP001642409">
    <property type="component" value="Unassembled WGS sequence"/>
</dbReference>
<dbReference type="EMBL" id="CAXDID020000245">
    <property type="protein sequence ID" value="CAL6063248.1"/>
    <property type="molecule type" value="Genomic_DNA"/>
</dbReference>
<feature type="transmembrane region" description="Helical" evidence="1">
    <location>
        <begin position="6"/>
        <end position="26"/>
    </location>
</feature>
<dbReference type="AlphaFoldDB" id="A0AA86NGI3"/>
<evidence type="ECO:0000313" key="2">
    <source>
        <dbReference type="EMBL" id="CAI9918704.1"/>
    </source>
</evidence>
<feature type="transmembrane region" description="Helical" evidence="1">
    <location>
        <begin position="59"/>
        <end position="77"/>
    </location>
</feature>
<keyword evidence="1" id="KW-0812">Transmembrane</keyword>
<sequence>MSWLVLVRLHAAIGVFSECFAMYFMFARMIFLVQEFKPLERSSMMMTFVWVLVDSRQPLYLFIFKCHYNIICFYIFFRQAADRLTYVMYSFINSIGKKWYILILLFIEYYTLLKILSLQRIQYTNPLLNQKLLSTKRSPKQTPLARKSQRRVCEKV</sequence>
<keyword evidence="4" id="KW-1185">Reference proteome</keyword>
<reference evidence="3 4" key="2">
    <citation type="submission" date="2024-07" db="EMBL/GenBank/DDBJ databases">
        <authorList>
            <person name="Akdeniz Z."/>
        </authorList>
    </citation>
    <scope>NUCLEOTIDE SEQUENCE [LARGE SCALE GENOMIC DNA]</scope>
</reference>
<comment type="caution">
    <text evidence="2">The sequence shown here is derived from an EMBL/GenBank/DDBJ whole genome shotgun (WGS) entry which is preliminary data.</text>
</comment>
<accession>A0AA86NGI3</accession>
<reference evidence="2" key="1">
    <citation type="submission" date="2023-06" db="EMBL/GenBank/DDBJ databases">
        <authorList>
            <person name="Kurt Z."/>
        </authorList>
    </citation>
    <scope>NUCLEOTIDE SEQUENCE</scope>
</reference>
<proteinExistence type="predicted"/>